<dbReference type="EMBL" id="JH816901">
    <property type="protein sequence ID" value="EKC26741.1"/>
    <property type="molecule type" value="Genomic_DNA"/>
</dbReference>
<proteinExistence type="predicted"/>
<dbReference type="AlphaFoldDB" id="K1QYX9"/>
<evidence type="ECO:0000313" key="1">
    <source>
        <dbReference type="EMBL" id="EKC26741.1"/>
    </source>
</evidence>
<dbReference type="InParanoid" id="K1QYX9"/>
<accession>K1QYX9</accession>
<name>K1QYX9_MAGGI</name>
<organism evidence="1">
    <name type="scientific">Magallana gigas</name>
    <name type="common">Pacific oyster</name>
    <name type="synonym">Crassostrea gigas</name>
    <dbReference type="NCBI Taxonomy" id="29159"/>
    <lineage>
        <taxon>Eukaryota</taxon>
        <taxon>Metazoa</taxon>
        <taxon>Spiralia</taxon>
        <taxon>Lophotrochozoa</taxon>
        <taxon>Mollusca</taxon>
        <taxon>Bivalvia</taxon>
        <taxon>Autobranchia</taxon>
        <taxon>Pteriomorphia</taxon>
        <taxon>Ostreida</taxon>
        <taxon>Ostreoidea</taxon>
        <taxon>Ostreidae</taxon>
        <taxon>Magallana</taxon>
    </lineage>
</organism>
<protein>
    <submittedName>
        <fullName evidence="1">Uncharacterized protein</fullName>
    </submittedName>
</protein>
<dbReference type="HOGENOM" id="CLU_2485487_0_0_1"/>
<reference evidence="1" key="1">
    <citation type="journal article" date="2012" name="Nature">
        <title>The oyster genome reveals stress adaptation and complexity of shell formation.</title>
        <authorList>
            <person name="Zhang G."/>
            <person name="Fang X."/>
            <person name="Guo X."/>
            <person name="Li L."/>
            <person name="Luo R."/>
            <person name="Xu F."/>
            <person name="Yang P."/>
            <person name="Zhang L."/>
            <person name="Wang X."/>
            <person name="Qi H."/>
            <person name="Xiong Z."/>
            <person name="Que H."/>
            <person name="Xie Y."/>
            <person name="Holland P.W."/>
            <person name="Paps J."/>
            <person name="Zhu Y."/>
            <person name="Wu F."/>
            <person name="Chen Y."/>
            <person name="Wang J."/>
            <person name="Peng C."/>
            <person name="Meng J."/>
            <person name="Yang L."/>
            <person name="Liu J."/>
            <person name="Wen B."/>
            <person name="Zhang N."/>
            <person name="Huang Z."/>
            <person name="Zhu Q."/>
            <person name="Feng Y."/>
            <person name="Mount A."/>
            <person name="Hedgecock D."/>
            <person name="Xu Z."/>
            <person name="Liu Y."/>
            <person name="Domazet-Loso T."/>
            <person name="Du Y."/>
            <person name="Sun X."/>
            <person name="Zhang S."/>
            <person name="Liu B."/>
            <person name="Cheng P."/>
            <person name="Jiang X."/>
            <person name="Li J."/>
            <person name="Fan D."/>
            <person name="Wang W."/>
            <person name="Fu W."/>
            <person name="Wang T."/>
            <person name="Wang B."/>
            <person name="Zhang J."/>
            <person name="Peng Z."/>
            <person name="Li Y."/>
            <person name="Li N."/>
            <person name="Wang J."/>
            <person name="Chen M."/>
            <person name="He Y."/>
            <person name="Tan F."/>
            <person name="Song X."/>
            <person name="Zheng Q."/>
            <person name="Huang R."/>
            <person name="Yang H."/>
            <person name="Du X."/>
            <person name="Chen L."/>
            <person name="Yang M."/>
            <person name="Gaffney P.M."/>
            <person name="Wang S."/>
            <person name="Luo L."/>
            <person name="She Z."/>
            <person name="Ming Y."/>
            <person name="Huang W."/>
            <person name="Zhang S."/>
            <person name="Huang B."/>
            <person name="Zhang Y."/>
            <person name="Qu T."/>
            <person name="Ni P."/>
            <person name="Miao G."/>
            <person name="Wang J."/>
            <person name="Wang Q."/>
            <person name="Steinberg C.E."/>
            <person name="Wang H."/>
            <person name="Li N."/>
            <person name="Qian L."/>
            <person name="Zhang G."/>
            <person name="Li Y."/>
            <person name="Yang H."/>
            <person name="Liu X."/>
            <person name="Wang J."/>
            <person name="Yin Y."/>
            <person name="Wang J."/>
        </authorList>
    </citation>
    <scope>NUCLEOTIDE SEQUENCE [LARGE SCALE GENOMIC DNA]</scope>
    <source>
        <strain evidence="1">05x7-T-G4-1.051#20</strain>
    </source>
</reference>
<gene>
    <name evidence="1" type="ORF">CGI_10028279</name>
</gene>
<sequence>MLRAKIFSLKSGILHCKKRRKCSLKQASEQGLGLQTKGSDIWWQGYGGLRFVVLACKLKWLAQFENPPDFIVIHCGANDREQEKPKNC</sequence>